<organism evidence="2 3">
    <name type="scientific">Klebsiella pneumoniae subsp. ozaenae</name>
    <dbReference type="NCBI Taxonomy" id="574"/>
    <lineage>
        <taxon>Bacteria</taxon>
        <taxon>Pseudomonadati</taxon>
        <taxon>Pseudomonadota</taxon>
        <taxon>Gammaproteobacteria</taxon>
        <taxon>Enterobacterales</taxon>
        <taxon>Enterobacteriaceae</taxon>
        <taxon>Klebsiella/Raoultella group</taxon>
        <taxon>Klebsiella</taxon>
        <taxon>Klebsiella pneumoniae complex</taxon>
    </lineage>
</organism>
<reference evidence="2 3" key="1">
    <citation type="submission" date="2018-06" db="EMBL/GenBank/DDBJ databases">
        <authorList>
            <consortium name="Pathogen Informatics"/>
            <person name="Doyle S."/>
        </authorList>
    </citation>
    <scope>NUCLEOTIDE SEQUENCE [LARGE SCALE GENOMIC DNA]</scope>
    <source>
        <strain evidence="2 3">NCTC5050</strain>
    </source>
</reference>
<gene>
    <name evidence="2" type="primary">dhaK_2</name>
    <name evidence="2" type="ORF">NCTC5050_02303</name>
</gene>
<keyword evidence="2" id="KW-0808">Transferase</keyword>
<dbReference type="PANTHER" id="PTHR28629">
    <property type="entry name" value="TRIOKINASE/FMN CYCLASE"/>
    <property type="match status" value="1"/>
</dbReference>
<dbReference type="Pfam" id="PF02733">
    <property type="entry name" value="Dak1"/>
    <property type="match status" value="1"/>
</dbReference>
<feature type="domain" description="DhaK" evidence="1">
    <location>
        <begin position="8"/>
        <end position="135"/>
    </location>
</feature>
<keyword evidence="2" id="KW-0418">Kinase</keyword>
<proteinExistence type="predicted"/>
<dbReference type="AlphaFoldDB" id="A0A378AG72"/>
<dbReference type="Gene3D" id="3.40.50.10440">
    <property type="entry name" value="Dihydroxyacetone kinase, domain 1"/>
    <property type="match status" value="1"/>
</dbReference>
<evidence type="ECO:0000313" key="2">
    <source>
        <dbReference type="EMBL" id="STV08206.1"/>
    </source>
</evidence>
<protein>
    <submittedName>
        <fullName evidence="2">Dihydroxyacetone kinase, ATP-dependent</fullName>
        <ecNumber evidence="2">2.7.1.29</ecNumber>
    </submittedName>
</protein>
<name>A0A378AG72_KLEPO</name>
<evidence type="ECO:0000313" key="3">
    <source>
        <dbReference type="Proteomes" id="UP000255382"/>
    </source>
</evidence>
<dbReference type="InterPro" id="IPR004006">
    <property type="entry name" value="DhaK_dom"/>
</dbReference>
<dbReference type="InterPro" id="IPR050861">
    <property type="entry name" value="Dihydroxyacetone_Kinase"/>
</dbReference>
<dbReference type="GO" id="GO:0005829">
    <property type="term" value="C:cytosol"/>
    <property type="evidence" value="ECO:0007669"/>
    <property type="project" value="TreeGrafter"/>
</dbReference>
<dbReference type="SUPFAM" id="SSF82549">
    <property type="entry name" value="DAK1/DegV-like"/>
    <property type="match status" value="1"/>
</dbReference>
<accession>A0A378AG72</accession>
<keyword evidence="3" id="KW-1185">Reference proteome</keyword>
<dbReference type="PANTHER" id="PTHR28629:SF4">
    <property type="entry name" value="TRIOKINASE_FMN CYCLASE"/>
    <property type="match status" value="1"/>
</dbReference>
<dbReference type="GO" id="GO:0019563">
    <property type="term" value="P:glycerol catabolic process"/>
    <property type="evidence" value="ECO:0007669"/>
    <property type="project" value="TreeGrafter"/>
</dbReference>
<dbReference type="EC" id="2.7.1.29" evidence="2"/>
<dbReference type="Proteomes" id="UP000255382">
    <property type="component" value="Unassembled WGS sequence"/>
</dbReference>
<dbReference type="PROSITE" id="PS51481">
    <property type="entry name" value="DHAK"/>
    <property type="match status" value="1"/>
</dbReference>
<sequence length="135" mass="14441">MSQFFFNQRASLVNDVIEGTIIASPWNNLARLESDPAIRVVVRRDLNKNNVAVISGGGAGHEPAHVGFIGKGMLTAAVCGDLFASPSVDAVLTGHSGSDRRGGLPADRQKTTPAIGLTSVWRRRKRADSATTWRC</sequence>
<dbReference type="GO" id="GO:0004371">
    <property type="term" value="F:glycerone kinase activity"/>
    <property type="evidence" value="ECO:0007669"/>
    <property type="project" value="UniProtKB-EC"/>
</dbReference>
<dbReference type="EMBL" id="UGLZ01000005">
    <property type="protein sequence ID" value="STV08206.1"/>
    <property type="molecule type" value="Genomic_DNA"/>
</dbReference>
<evidence type="ECO:0000259" key="1">
    <source>
        <dbReference type="PROSITE" id="PS51481"/>
    </source>
</evidence>